<gene>
    <name evidence="2" type="ORF">QG37_02760</name>
</gene>
<protein>
    <submittedName>
        <fullName evidence="2">Uncharacterized protein</fullName>
    </submittedName>
</protein>
<evidence type="ECO:0000313" key="3">
    <source>
        <dbReference type="Proteomes" id="UP000037122"/>
    </source>
</evidence>
<proteinExistence type="predicted"/>
<organism evidence="2 3">
    <name type="scientific">Candidozyma auris</name>
    <name type="common">Yeast</name>
    <name type="synonym">Candida auris</name>
    <dbReference type="NCBI Taxonomy" id="498019"/>
    <lineage>
        <taxon>Eukaryota</taxon>
        <taxon>Fungi</taxon>
        <taxon>Dikarya</taxon>
        <taxon>Ascomycota</taxon>
        <taxon>Saccharomycotina</taxon>
        <taxon>Pichiomycetes</taxon>
        <taxon>Metschnikowiaceae</taxon>
        <taxon>Candidozyma</taxon>
    </lineage>
</organism>
<dbReference type="EMBL" id="LGST01000019">
    <property type="protein sequence ID" value="KNE00220.1"/>
    <property type="molecule type" value="Genomic_DNA"/>
</dbReference>
<feature type="region of interest" description="Disordered" evidence="1">
    <location>
        <begin position="1"/>
        <end position="36"/>
    </location>
</feature>
<dbReference type="AlphaFoldDB" id="A0A0L0P1S8"/>
<comment type="caution">
    <text evidence="2">The sequence shown here is derived from an EMBL/GenBank/DDBJ whole genome shotgun (WGS) entry which is preliminary data.</text>
</comment>
<reference evidence="3" key="1">
    <citation type="journal article" date="2015" name="BMC Genomics">
        <title>Draft genome of a commonly misdiagnosed multidrug resistant pathogen Candida auris.</title>
        <authorList>
            <person name="Chatterjee S."/>
            <person name="Alampalli S.V."/>
            <person name="Nageshan R.K."/>
            <person name="Chettiar S.T."/>
            <person name="Joshi S."/>
            <person name="Tatu U.S."/>
        </authorList>
    </citation>
    <scope>NUCLEOTIDE SEQUENCE [LARGE SCALE GENOMIC DNA]</scope>
    <source>
        <strain evidence="3">6684</strain>
    </source>
</reference>
<evidence type="ECO:0000256" key="1">
    <source>
        <dbReference type="SAM" id="MobiDB-lite"/>
    </source>
</evidence>
<evidence type="ECO:0000313" key="2">
    <source>
        <dbReference type="EMBL" id="KNE00220.1"/>
    </source>
</evidence>
<name>A0A0L0P1S8_CANAR</name>
<dbReference type="VEuPathDB" id="FungiDB:QG37_02760"/>
<dbReference type="Proteomes" id="UP000037122">
    <property type="component" value="Unassembled WGS sequence"/>
</dbReference>
<accession>A0A0L0P1S8</accession>
<feature type="compositionally biased region" description="Basic and acidic residues" evidence="1">
    <location>
        <begin position="1"/>
        <end position="13"/>
    </location>
</feature>
<sequence length="36" mass="3927">MGYMAEREHRNESHATALGNVLERQIEGEGGLQAGD</sequence>